<keyword evidence="2" id="KW-0472">Membrane</keyword>
<feature type="region of interest" description="Disordered" evidence="1">
    <location>
        <begin position="108"/>
        <end position="203"/>
    </location>
</feature>
<organism evidence="4 5">
    <name type="scientific">Lingula anatina</name>
    <name type="common">Brachiopod</name>
    <name type="synonym">Lingula unguis</name>
    <dbReference type="NCBI Taxonomy" id="7574"/>
    <lineage>
        <taxon>Eukaryota</taxon>
        <taxon>Metazoa</taxon>
        <taxon>Spiralia</taxon>
        <taxon>Lophotrochozoa</taxon>
        <taxon>Brachiopoda</taxon>
        <taxon>Linguliformea</taxon>
        <taxon>Lingulata</taxon>
        <taxon>Lingulida</taxon>
        <taxon>Linguloidea</taxon>
        <taxon>Lingulidae</taxon>
        <taxon>Lingula</taxon>
    </lineage>
</organism>
<dbReference type="RefSeq" id="XP_013421141.1">
    <property type="nucleotide sequence ID" value="XM_013565687.1"/>
</dbReference>
<feature type="compositionally biased region" description="Polar residues" evidence="1">
    <location>
        <begin position="108"/>
        <end position="126"/>
    </location>
</feature>
<keyword evidence="3" id="KW-0732">Signal</keyword>
<feature type="signal peptide" evidence="3">
    <location>
        <begin position="1"/>
        <end position="27"/>
    </location>
</feature>
<reference evidence="5" key="2">
    <citation type="submission" date="2025-08" db="UniProtKB">
        <authorList>
            <consortium name="RefSeq"/>
        </authorList>
    </citation>
    <scope>IDENTIFICATION</scope>
</reference>
<evidence type="ECO:0000256" key="1">
    <source>
        <dbReference type="SAM" id="MobiDB-lite"/>
    </source>
</evidence>
<feature type="transmembrane region" description="Helical" evidence="2">
    <location>
        <begin position="224"/>
        <end position="249"/>
    </location>
</feature>
<reference evidence="5" key="1">
    <citation type="journal article" date="2015" name="Nat. Commun.">
        <title>The Lingula genome provides insights into brachiopod evolution and the origin of phosphate biomineralization.</title>
        <authorList>
            <person name="Luo Y.J."/>
            <person name="Takeuchi T."/>
            <person name="Koyanagi R."/>
            <person name="Yamada L."/>
            <person name="Kanda M."/>
            <person name="Khalturina M."/>
            <person name="Fujie M."/>
            <person name="Yamasaki S.I."/>
            <person name="Endo K."/>
            <person name="Satoh N."/>
        </authorList>
    </citation>
    <scope>NUCLEOTIDE SEQUENCE</scope>
</reference>
<dbReference type="AlphaFoldDB" id="A0A1S3KFY5"/>
<keyword evidence="2" id="KW-0812">Transmembrane</keyword>
<dbReference type="GeneID" id="106181330"/>
<evidence type="ECO:0000313" key="5">
    <source>
        <dbReference type="RefSeq" id="XP_013421141.1"/>
    </source>
</evidence>
<keyword evidence="2" id="KW-1133">Transmembrane helix</keyword>
<feature type="compositionally biased region" description="Low complexity" evidence="1">
    <location>
        <begin position="68"/>
        <end position="84"/>
    </location>
</feature>
<feature type="chain" id="PRO_5010237369" evidence="3">
    <location>
        <begin position="28"/>
        <end position="289"/>
    </location>
</feature>
<feature type="compositionally biased region" description="Polar residues" evidence="1">
    <location>
        <begin position="165"/>
        <end position="188"/>
    </location>
</feature>
<feature type="compositionally biased region" description="Low complexity" evidence="1">
    <location>
        <begin position="138"/>
        <end position="155"/>
    </location>
</feature>
<evidence type="ECO:0000256" key="3">
    <source>
        <dbReference type="SAM" id="SignalP"/>
    </source>
</evidence>
<dbReference type="KEGG" id="lak:106181330"/>
<gene>
    <name evidence="5" type="primary">LOC106181330</name>
</gene>
<protein>
    <submittedName>
        <fullName evidence="5">Mucin-5AC</fullName>
    </submittedName>
</protein>
<evidence type="ECO:0000313" key="4">
    <source>
        <dbReference type="Proteomes" id="UP000085678"/>
    </source>
</evidence>
<dbReference type="Proteomes" id="UP000085678">
    <property type="component" value="Unplaced"/>
</dbReference>
<evidence type="ECO:0000256" key="2">
    <source>
        <dbReference type="SAM" id="Phobius"/>
    </source>
</evidence>
<feature type="compositionally biased region" description="Polar residues" evidence="1">
    <location>
        <begin position="56"/>
        <end position="67"/>
    </location>
</feature>
<dbReference type="InParanoid" id="A0A1S3KFY5"/>
<accession>A0A1S3KFY5</accession>
<sequence>MVSLTAFHYKLCFVLGLVAVHFDYSVGQTEQVTLPLTTNGASGNVNISVEANPVSINGSSNNNTANDTVTSSAPTGTSTSGLLNTTAPVPTIGGTAVDQTTSPVTTLAPQTNISATTTQVQPSAIQGATPAPTPTPTPAGASTTPRGTAPTPSSTGGTGTPRVIGTQTSGQPSATPVNTSTTGVNTPPSADKGPGAPGTVSTDHGNTTKTFYGKIAQFWDDYQYILSIAIPVCVGTLLAVVVLTCCMCCRNCRKKNRRGKKKPNNSKKFHELKNMDRVMLLADSSDDEI</sequence>
<name>A0A1S3KFY5_LINAN</name>
<feature type="region of interest" description="Disordered" evidence="1">
    <location>
        <begin position="56"/>
        <end position="84"/>
    </location>
</feature>
<keyword evidence="4" id="KW-1185">Reference proteome</keyword>
<proteinExistence type="predicted"/>